<dbReference type="EMBL" id="JACQAY010000306">
    <property type="protein sequence ID" value="MBI3540445.1"/>
    <property type="molecule type" value="Genomic_DNA"/>
</dbReference>
<organism evidence="4 5">
    <name type="scientific">Eiseniibacteriota bacterium</name>
    <dbReference type="NCBI Taxonomy" id="2212470"/>
    <lineage>
        <taxon>Bacteria</taxon>
        <taxon>Candidatus Eiseniibacteriota</taxon>
    </lineage>
</organism>
<dbReference type="InterPro" id="IPR032812">
    <property type="entry name" value="SbsA_Ig"/>
</dbReference>
<protein>
    <submittedName>
        <fullName evidence="4">Ig-like domain-containing protein</fullName>
    </submittedName>
</protein>
<gene>
    <name evidence="4" type="ORF">HY076_09255</name>
</gene>
<keyword evidence="1 2" id="KW-0732">Signal</keyword>
<evidence type="ECO:0000313" key="4">
    <source>
        <dbReference type="EMBL" id="MBI3540445.1"/>
    </source>
</evidence>
<evidence type="ECO:0000259" key="3">
    <source>
        <dbReference type="Pfam" id="PF13205"/>
    </source>
</evidence>
<dbReference type="Pfam" id="PF13205">
    <property type="entry name" value="Big_5"/>
    <property type="match status" value="1"/>
</dbReference>
<proteinExistence type="predicted"/>
<evidence type="ECO:0000256" key="2">
    <source>
        <dbReference type="SAM" id="SignalP"/>
    </source>
</evidence>
<dbReference type="Proteomes" id="UP000807850">
    <property type="component" value="Unassembled WGS sequence"/>
</dbReference>
<comment type="caution">
    <text evidence="4">The sequence shown here is derived from an EMBL/GenBank/DDBJ whole genome shotgun (WGS) entry which is preliminary data.</text>
</comment>
<evidence type="ECO:0000256" key="1">
    <source>
        <dbReference type="ARBA" id="ARBA00022729"/>
    </source>
</evidence>
<dbReference type="AlphaFoldDB" id="A0A9D6LBC7"/>
<feature type="signal peptide" evidence="2">
    <location>
        <begin position="1"/>
        <end position="19"/>
    </location>
</feature>
<dbReference type="PROSITE" id="PS51257">
    <property type="entry name" value="PROKAR_LIPOPROTEIN"/>
    <property type="match status" value="1"/>
</dbReference>
<feature type="chain" id="PRO_5038694379" evidence="2">
    <location>
        <begin position="20"/>
        <end position="432"/>
    </location>
</feature>
<accession>A0A9D6LBC7</accession>
<reference evidence="4" key="1">
    <citation type="submission" date="2020-07" db="EMBL/GenBank/DDBJ databases">
        <title>Huge and variable diversity of episymbiotic CPR bacteria and DPANN archaea in groundwater ecosystems.</title>
        <authorList>
            <person name="He C.Y."/>
            <person name="Keren R."/>
            <person name="Whittaker M."/>
            <person name="Farag I.F."/>
            <person name="Doudna J."/>
            <person name="Cate J.H.D."/>
            <person name="Banfield J.F."/>
        </authorList>
    </citation>
    <scope>NUCLEOTIDE SEQUENCE</scope>
    <source>
        <strain evidence="4">NC_groundwater_928_Pr1_S-0.2um_72_17</strain>
    </source>
</reference>
<evidence type="ECO:0000313" key="5">
    <source>
        <dbReference type="Proteomes" id="UP000807850"/>
    </source>
</evidence>
<feature type="domain" description="SbsA Ig-like" evidence="3">
    <location>
        <begin position="38"/>
        <end position="139"/>
    </location>
</feature>
<sequence length="432" mass="45992">MSRVRSGAAALVLVAIAIAACEKKPATAPVLGGGPAPPPLIAAVSPPARSVRVPEDVPIWAQFSAPLDTTTVNARYVFFKLDTQRIASTITWDAATRRIVITPLQRLALQHTYTIELAPGLRTAGGLTLGQAYFWQFTTSSVRKPAFPAPADGGGGASPFTALRWGGLTEASAGPIIYEVHAAADPVSPADTTLPALGSVTSGPFAPPVAWSQTAPTYWAVHVINLTTHERLVGPVWSFSTLPATTPIDSLVVDWTDWAMIDSVTRTTRRCQLDSLAMSPTMISVMRWRLALVDSTVQLAGAKIEFTPRYATVAAAAGPSVWSATADWIACTGMNYPGPPFSDPATGRLADAVVVRPNRIRLASDALTAHIEATMRFGGFYGYIFRAPRRMSFWGAGIGFGTDAAALTIYRYRPGPMPPAPRAAARLARRAR</sequence>
<name>A0A9D6LBC7_UNCEI</name>